<evidence type="ECO:0000256" key="1">
    <source>
        <dbReference type="ARBA" id="ARBA00022763"/>
    </source>
</evidence>
<dbReference type="HAMAP" id="MF_01875">
    <property type="entry name" value="Prokaryotic_Ku"/>
    <property type="match status" value="1"/>
</dbReference>
<evidence type="ECO:0000256" key="5">
    <source>
        <dbReference type="HAMAP-Rule" id="MF_01875"/>
    </source>
</evidence>
<dbReference type="GO" id="GO:0006303">
    <property type="term" value="P:double-strand break repair via nonhomologous end joining"/>
    <property type="evidence" value="ECO:0007669"/>
    <property type="project" value="UniProtKB-UniRule"/>
</dbReference>
<evidence type="ECO:0000259" key="7">
    <source>
        <dbReference type="SMART" id="SM00559"/>
    </source>
</evidence>
<feature type="domain" description="Ku" evidence="7">
    <location>
        <begin position="52"/>
        <end position="181"/>
    </location>
</feature>
<gene>
    <name evidence="5" type="primary">ku</name>
    <name evidence="8" type="ORF">D5R97_06925</name>
</gene>
<dbReference type="NCBIfam" id="TIGR02772">
    <property type="entry name" value="Ku_bact"/>
    <property type="match status" value="1"/>
</dbReference>
<proteinExistence type="inferred from homology"/>
<dbReference type="AlphaFoldDB" id="A0A424YD35"/>
<dbReference type="FunFam" id="2.40.290.10:FF:000004">
    <property type="entry name" value="Non-homologous end joining protein Ku"/>
    <property type="match status" value="1"/>
</dbReference>
<evidence type="ECO:0000313" key="8">
    <source>
        <dbReference type="EMBL" id="RQD75045.1"/>
    </source>
</evidence>
<dbReference type="InterPro" id="IPR016194">
    <property type="entry name" value="SPOC-like_C_dom_sf"/>
</dbReference>
<dbReference type="InterPro" id="IPR009187">
    <property type="entry name" value="Prok_Ku"/>
</dbReference>
<dbReference type="PANTHER" id="PTHR41251:SF1">
    <property type="entry name" value="NON-HOMOLOGOUS END JOINING PROTEIN KU"/>
    <property type="match status" value="1"/>
</dbReference>
<dbReference type="PANTHER" id="PTHR41251">
    <property type="entry name" value="NON-HOMOLOGOUS END JOINING PROTEIN KU"/>
    <property type="match status" value="1"/>
</dbReference>
<feature type="compositionally biased region" description="Basic residues" evidence="6">
    <location>
        <begin position="263"/>
        <end position="277"/>
    </location>
</feature>
<comment type="similarity">
    <text evidence="5">Belongs to the prokaryotic Ku family.</text>
</comment>
<comment type="caution">
    <text evidence="8">The sequence shown here is derived from an EMBL/GenBank/DDBJ whole genome shotgun (WGS) entry which is preliminary data.</text>
</comment>
<dbReference type="InterPro" id="IPR006164">
    <property type="entry name" value="DNA_bd_Ku70/Ku80"/>
</dbReference>
<dbReference type="Gene3D" id="2.40.290.10">
    <property type="match status" value="1"/>
</dbReference>
<dbReference type="GO" id="GO:0003690">
    <property type="term" value="F:double-stranded DNA binding"/>
    <property type="evidence" value="ECO:0007669"/>
    <property type="project" value="UniProtKB-UniRule"/>
</dbReference>
<name>A0A424YD35_9FIRM</name>
<comment type="function">
    <text evidence="5">With LigD forms a non-homologous end joining (NHEJ) DNA repair enzyme, which repairs dsDNA breaks with reduced fidelity. Binds linear dsDNA with 5'- and 3'- overhangs but not closed circular dsDNA nor ssDNA. Recruits and stimulates the ligase activity of LigD.</text>
</comment>
<evidence type="ECO:0000256" key="6">
    <source>
        <dbReference type="SAM" id="MobiDB-lite"/>
    </source>
</evidence>
<dbReference type="Proteomes" id="UP000285138">
    <property type="component" value="Unassembled WGS sequence"/>
</dbReference>
<evidence type="ECO:0000256" key="4">
    <source>
        <dbReference type="ARBA" id="ARBA00023204"/>
    </source>
</evidence>
<feature type="region of interest" description="Disordered" evidence="6">
    <location>
        <begin position="253"/>
        <end position="277"/>
    </location>
</feature>
<accession>A0A424YD35</accession>
<dbReference type="PIRSF" id="PIRSF006493">
    <property type="entry name" value="Prok_Ku"/>
    <property type="match status" value="1"/>
</dbReference>
<sequence>MRTIWKGAVSFGLVSIPVNLFPATEKKKIKFTHLHDKCKAPLKYKRVCTSCGREVAWENTLRGYEYEKGKYVILKEEELDPFPQGRSKTVDILNFVDLKEIDPVYFDKTYYLSPGETAEKAYLLLKKTMEETGKIAIARVMIRTRETLAALRVYNNLLTMETMFFPDEVRSTEMVATPVQEEGINLQESELKMARQLVENLVTAFEPAKYKDQYRERILETIQAKAAGKEIETPQAPREDKIVNLVEALQASVEMTEKGGKESKKKGKKPGKKAGAV</sequence>
<organism evidence="8 9">
    <name type="scientific">Candidatus Syntrophonatronum acetioxidans</name>
    <dbReference type="NCBI Taxonomy" id="1795816"/>
    <lineage>
        <taxon>Bacteria</taxon>
        <taxon>Bacillati</taxon>
        <taxon>Bacillota</taxon>
        <taxon>Clostridia</taxon>
        <taxon>Eubacteriales</taxon>
        <taxon>Syntrophomonadaceae</taxon>
        <taxon>Candidatus Syntrophonatronum</taxon>
    </lineage>
</organism>
<keyword evidence="3 5" id="KW-0233">DNA recombination</keyword>
<dbReference type="Pfam" id="PF02735">
    <property type="entry name" value="Ku"/>
    <property type="match status" value="1"/>
</dbReference>
<reference evidence="8 9" key="1">
    <citation type="submission" date="2018-08" db="EMBL/GenBank/DDBJ databases">
        <title>The metabolism and importance of syntrophic acetate oxidation coupled to methane or sulfide production in haloalkaline environments.</title>
        <authorList>
            <person name="Timmers P.H.A."/>
            <person name="Vavourakis C.D."/>
            <person name="Sorokin D.Y."/>
            <person name="Sinninghe Damste J.S."/>
            <person name="Muyzer G."/>
            <person name="Stams A.J.M."/>
            <person name="Plugge C.M."/>
        </authorList>
    </citation>
    <scope>NUCLEOTIDE SEQUENCE [LARGE SCALE GENOMIC DNA]</scope>
    <source>
        <strain evidence="8">MSAO_Bac1</strain>
    </source>
</reference>
<dbReference type="EMBL" id="QZAA01000173">
    <property type="protein sequence ID" value="RQD75045.1"/>
    <property type="molecule type" value="Genomic_DNA"/>
</dbReference>
<keyword evidence="2 5" id="KW-0238">DNA-binding</keyword>
<dbReference type="CDD" id="cd00789">
    <property type="entry name" value="KU_like"/>
    <property type="match status" value="1"/>
</dbReference>
<evidence type="ECO:0000313" key="9">
    <source>
        <dbReference type="Proteomes" id="UP000285138"/>
    </source>
</evidence>
<keyword evidence="1 5" id="KW-0227">DNA damage</keyword>
<evidence type="ECO:0000256" key="2">
    <source>
        <dbReference type="ARBA" id="ARBA00023125"/>
    </source>
</evidence>
<keyword evidence="4 5" id="KW-0234">DNA repair</keyword>
<protein>
    <recommendedName>
        <fullName evidence="5">Non-homologous end joining protein Ku</fullName>
    </recommendedName>
</protein>
<dbReference type="SUPFAM" id="SSF100939">
    <property type="entry name" value="SPOC domain-like"/>
    <property type="match status" value="1"/>
</dbReference>
<dbReference type="GO" id="GO:0006310">
    <property type="term" value="P:DNA recombination"/>
    <property type="evidence" value="ECO:0007669"/>
    <property type="project" value="UniProtKB-KW"/>
</dbReference>
<comment type="subunit">
    <text evidence="5">Homodimer. Interacts with LigD.</text>
</comment>
<evidence type="ECO:0000256" key="3">
    <source>
        <dbReference type="ARBA" id="ARBA00023172"/>
    </source>
</evidence>
<dbReference type="SMART" id="SM00559">
    <property type="entry name" value="Ku78"/>
    <property type="match status" value="1"/>
</dbReference>